<dbReference type="InterPro" id="IPR000073">
    <property type="entry name" value="AB_hydrolase_1"/>
</dbReference>
<name>A0A9P5Y8G5_9AGAR</name>
<dbReference type="AlphaFoldDB" id="A0A9P5Y8G5"/>
<dbReference type="PANTHER" id="PTHR43194">
    <property type="entry name" value="HYDROLASE ALPHA/BETA FOLD FAMILY"/>
    <property type="match status" value="1"/>
</dbReference>
<proteinExistence type="predicted"/>
<dbReference type="PANTHER" id="PTHR43194:SF2">
    <property type="entry name" value="PEROXISOMAL MEMBRANE PROTEIN LPX1"/>
    <property type="match status" value="1"/>
</dbReference>
<keyword evidence="3" id="KW-1185">Reference proteome</keyword>
<dbReference type="Gene3D" id="3.40.50.1820">
    <property type="entry name" value="alpha/beta hydrolase"/>
    <property type="match status" value="1"/>
</dbReference>
<keyword evidence="2" id="KW-0378">Hydrolase</keyword>
<feature type="domain" description="AB hydrolase-1" evidence="1">
    <location>
        <begin position="41"/>
        <end position="326"/>
    </location>
</feature>
<dbReference type="EMBL" id="MU150264">
    <property type="protein sequence ID" value="KAF9463216.1"/>
    <property type="molecule type" value="Genomic_DNA"/>
</dbReference>
<dbReference type="Pfam" id="PF12697">
    <property type="entry name" value="Abhydrolase_6"/>
    <property type="match status" value="1"/>
</dbReference>
<dbReference type="InterPro" id="IPR050228">
    <property type="entry name" value="Carboxylesterase_BioH"/>
</dbReference>
<evidence type="ECO:0000313" key="3">
    <source>
        <dbReference type="Proteomes" id="UP000807353"/>
    </source>
</evidence>
<dbReference type="GO" id="GO:0016787">
    <property type="term" value="F:hydrolase activity"/>
    <property type="evidence" value="ECO:0007669"/>
    <property type="project" value="UniProtKB-KW"/>
</dbReference>
<evidence type="ECO:0000259" key="1">
    <source>
        <dbReference type="Pfam" id="PF12697"/>
    </source>
</evidence>
<dbReference type="InterPro" id="IPR029058">
    <property type="entry name" value="AB_hydrolase_fold"/>
</dbReference>
<protein>
    <submittedName>
        <fullName evidence="2">Alpha/beta hydrolase fold-1</fullName>
    </submittedName>
</protein>
<dbReference type="SUPFAM" id="SSF53474">
    <property type="entry name" value="alpha/beta-Hydrolases"/>
    <property type="match status" value="1"/>
</dbReference>
<sequence length="344" mass="38875">MALSAQSYVFDPRPHYPLLIPAKRYWKSESPFLDDPNALTLIFTHGTGFHKEQWEPTMDDLCELLGNNNHTVKVREMWAIECPNHGDGGILNEEVLKWGYDPTFSWEEYARAIHLFLSGYGTGVDVDFSTRKLVGIGHSMGAVCLTLSMNYFPSLKFESLILCEHMTLAQKYSGKTSNMLTKGAVNRRDIWPSREEAYKLLKSRPAWKAWDDRVLKIFVKDGMRPLPTADYPDKTEGITLKCSRIQETACYRDPLGTPRAYSALGDIVKRLPVHMIYGAIDDYMPREVKDDVINIAAGGEQNLASLTRVEGAGHLIIQMNPRGVAEKIFHALQIISHSRSQAKL</sequence>
<dbReference type="OrthoDB" id="94039at2759"/>
<comment type="caution">
    <text evidence="2">The sequence shown here is derived from an EMBL/GenBank/DDBJ whole genome shotgun (WGS) entry which is preliminary data.</text>
</comment>
<dbReference type="Proteomes" id="UP000807353">
    <property type="component" value="Unassembled WGS sequence"/>
</dbReference>
<organism evidence="2 3">
    <name type="scientific">Collybia nuda</name>
    <dbReference type="NCBI Taxonomy" id="64659"/>
    <lineage>
        <taxon>Eukaryota</taxon>
        <taxon>Fungi</taxon>
        <taxon>Dikarya</taxon>
        <taxon>Basidiomycota</taxon>
        <taxon>Agaricomycotina</taxon>
        <taxon>Agaricomycetes</taxon>
        <taxon>Agaricomycetidae</taxon>
        <taxon>Agaricales</taxon>
        <taxon>Tricholomatineae</taxon>
        <taxon>Clitocybaceae</taxon>
        <taxon>Collybia</taxon>
    </lineage>
</organism>
<evidence type="ECO:0000313" key="2">
    <source>
        <dbReference type="EMBL" id="KAF9463216.1"/>
    </source>
</evidence>
<gene>
    <name evidence="2" type="ORF">BDZ94DRAFT_629512</name>
</gene>
<accession>A0A9P5Y8G5</accession>
<reference evidence="2" key="1">
    <citation type="submission" date="2020-11" db="EMBL/GenBank/DDBJ databases">
        <authorList>
            <consortium name="DOE Joint Genome Institute"/>
            <person name="Ahrendt S."/>
            <person name="Riley R."/>
            <person name="Andreopoulos W."/>
            <person name="Labutti K."/>
            <person name="Pangilinan J."/>
            <person name="Ruiz-Duenas F.J."/>
            <person name="Barrasa J.M."/>
            <person name="Sanchez-Garcia M."/>
            <person name="Camarero S."/>
            <person name="Miyauchi S."/>
            <person name="Serrano A."/>
            <person name="Linde D."/>
            <person name="Babiker R."/>
            <person name="Drula E."/>
            <person name="Ayuso-Fernandez I."/>
            <person name="Pacheco R."/>
            <person name="Padilla G."/>
            <person name="Ferreira P."/>
            <person name="Barriuso J."/>
            <person name="Kellner H."/>
            <person name="Castanera R."/>
            <person name="Alfaro M."/>
            <person name="Ramirez L."/>
            <person name="Pisabarro A.G."/>
            <person name="Kuo A."/>
            <person name="Tritt A."/>
            <person name="Lipzen A."/>
            <person name="He G."/>
            <person name="Yan M."/>
            <person name="Ng V."/>
            <person name="Cullen D."/>
            <person name="Martin F."/>
            <person name="Rosso M.-N."/>
            <person name="Henrissat B."/>
            <person name="Hibbett D."/>
            <person name="Martinez A.T."/>
            <person name="Grigoriev I.V."/>
        </authorList>
    </citation>
    <scope>NUCLEOTIDE SEQUENCE</scope>
    <source>
        <strain evidence="2">CBS 247.69</strain>
    </source>
</reference>